<evidence type="ECO:0000313" key="6">
    <source>
        <dbReference type="EMBL" id="MCQ1059816.1"/>
    </source>
</evidence>
<keyword evidence="7" id="KW-1185">Reference proteome</keyword>
<dbReference type="InterPro" id="IPR015443">
    <property type="entry name" value="Aldose_1-epimerase"/>
</dbReference>
<dbReference type="InterPro" id="IPR047215">
    <property type="entry name" value="Galactose_mutarotase-like"/>
</dbReference>
<organism evidence="6 7">
    <name type="scientific">Photobacterium pectinilyticum</name>
    <dbReference type="NCBI Taxonomy" id="2906793"/>
    <lineage>
        <taxon>Bacteria</taxon>
        <taxon>Pseudomonadati</taxon>
        <taxon>Pseudomonadota</taxon>
        <taxon>Gammaproteobacteria</taxon>
        <taxon>Vibrionales</taxon>
        <taxon>Vibrionaceae</taxon>
        <taxon>Photobacterium</taxon>
    </lineage>
</organism>
<dbReference type="Gene3D" id="2.70.98.10">
    <property type="match status" value="1"/>
</dbReference>
<dbReference type="CDD" id="cd09019">
    <property type="entry name" value="galactose_mutarotase_like"/>
    <property type="match status" value="1"/>
</dbReference>
<dbReference type="InterPro" id="IPR011013">
    <property type="entry name" value="Gal_mutarotase_sf_dom"/>
</dbReference>
<dbReference type="Proteomes" id="UP001524460">
    <property type="component" value="Unassembled WGS sequence"/>
</dbReference>
<name>A0ABT1N815_9GAMM</name>
<evidence type="ECO:0000256" key="3">
    <source>
        <dbReference type="ARBA" id="ARBA00023235"/>
    </source>
</evidence>
<gene>
    <name evidence="6" type="ORF">NHN17_17345</name>
</gene>
<comment type="similarity">
    <text evidence="2 5">Belongs to the aldose epimerase family.</text>
</comment>
<dbReference type="Pfam" id="PF01263">
    <property type="entry name" value="Aldose_epim"/>
    <property type="match status" value="1"/>
</dbReference>
<comment type="catalytic activity">
    <reaction evidence="5">
        <text>alpha-D-glucose = beta-D-glucose</text>
        <dbReference type="Rhea" id="RHEA:10264"/>
        <dbReference type="ChEBI" id="CHEBI:15903"/>
        <dbReference type="ChEBI" id="CHEBI:17925"/>
        <dbReference type="EC" id="5.1.3.3"/>
    </reaction>
</comment>
<dbReference type="EMBL" id="JANEYT010000046">
    <property type="protein sequence ID" value="MCQ1059816.1"/>
    <property type="molecule type" value="Genomic_DNA"/>
</dbReference>
<comment type="pathway">
    <text evidence="1 5">Carbohydrate metabolism; hexose metabolism.</text>
</comment>
<keyword evidence="4 5" id="KW-0119">Carbohydrate metabolism</keyword>
<evidence type="ECO:0000256" key="1">
    <source>
        <dbReference type="ARBA" id="ARBA00005028"/>
    </source>
</evidence>
<dbReference type="InterPro" id="IPR008183">
    <property type="entry name" value="Aldose_1/G6P_1-epimerase"/>
</dbReference>
<protein>
    <recommendedName>
        <fullName evidence="5">Aldose 1-epimerase</fullName>
        <ecNumber evidence="5">5.1.3.3</ecNumber>
    </recommendedName>
</protein>
<dbReference type="EC" id="5.1.3.3" evidence="5"/>
<evidence type="ECO:0000256" key="5">
    <source>
        <dbReference type="PIRNR" id="PIRNR005096"/>
    </source>
</evidence>
<keyword evidence="3 5" id="KW-0413">Isomerase</keyword>
<evidence type="ECO:0000256" key="2">
    <source>
        <dbReference type="ARBA" id="ARBA00006206"/>
    </source>
</evidence>
<evidence type="ECO:0000313" key="7">
    <source>
        <dbReference type="Proteomes" id="UP001524460"/>
    </source>
</evidence>
<accession>A0ABT1N815</accession>
<dbReference type="InterPro" id="IPR014718">
    <property type="entry name" value="GH-type_carb-bd"/>
</dbReference>
<comment type="caution">
    <text evidence="6">The sequence shown here is derived from an EMBL/GenBank/DDBJ whole genome shotgun (WGS) entry which is preliminary data.</text>
</comment>
<dbReference type="PANTHER" id="PTHR10091:SF0">
    <property type="entry name" value="GALACTOSE MUTAROTASE"/>
    <property type="match status" value="1"/>
</dbReference>
<evidence type="ECO:0000256" key="4">
    <source>
        <dbReference type="ARBA" id="ARBA00023277"/>
    </source>
</evidence>
<proteinExistence type="inferred from homology"/>
<dbReference type="SUPFAM" id="SSF74650">
    <property type="entry name" value="Galactose mutarotase-like"/>
    <property type="match status" value="1"/>
</dbReference>
<dbReference type="PIRSF" id="PIRSF005096">
    <property type="entry name" value="GALM"/>
    <property type="match status" value="1"/>
</dbReference>
<dbReference type="PANTHER" id="PTHR10091">
    <property type="entry name" value="ALDOSE-1-EPIMERASE"/>
    <property type="match status" value="1"/>
</dbReference>
<reference evidence="6 7" key="1">
    <citation type="submission" date="2022-07" db="EMBL/GenBank/DDBJ databases">
        <title>Photobacterium pectinilyticum sp. nov., a marine bacterium isolated from surface seawater of Qingdao offshore.</title>
        <authorList>
            <person name="Wang X."/>
        </authorList>
    </citation>
    <scope>NUCLEOTIDE SEQUENCE [LARGE SCALE GENOMIC DNA]</scope>
    <source>
        <strain evidence="6 7">ZSDE20</strain>
    </source>
</reference>
<dbReference type="RefSeq" id="WP_255043930.1">
    <property type="nucleotide sequence ID" value="NZ_JANEYT010000046.1"/>
</dbReference>
<sequence length="345" mass="38613">MHIERLAFGTFYNQSVNQITLSNDNGMSVSILELGGIITQLNVPNADGEIADVVLGFDSLPPYIKYSHYFGALIGRVANRIEGAQFELQGETIKVDGNAYQGKHCVHGGRFGYHRRVWKETETEQKNSETSITFKLLDADGEEGFQHNIVVLATYTLSNSNTLALKFNAYADGVTPVNITAHSYFNLYGHQAGSIKNHKLTIFANKLLEQKEDRIPNGNIIALDRSDFCFQKPKRLNGDVERGLEINHSYVFNHSEHETGQLKKMARLEGDGRVLTIFSNEKTLHFYNGHNLDGVDGKEDVHYPRYAGLCLEPKGFVNGINEANFPCTVIDPSKNYLITTEPQLI</sequence>